<comment type="caution">
    <text evidence="2">The sequence shown here is derived from an EMBL/GenBank/DDBJ whole genome shotgun (WGS) entry which is preliminary data.</text>
</comment>
<feature type="non-terminal residue" evidence="2">
    <location>
        <position position="182"/>
    </location>
</feature>
<feature type="compositionally biased region" description="Basic residues" evidence="1">
    <location>
        <begin position="109"/>
        <end position="122"/>
    </location>
</feature>
<protein>
    <submittedName>
        <fullName evidence="2">Uncharacterized protein</fullName>
    </submittedName>
</protein>
<evidence type="ECO:0000256" key="1">
    <source>
        <dbReference type="SAM" id="MobiDB-lite"/>
    </source>
</evidence>
<name>A0ABN9RTR8_9DINO</name>
<accession>A0ABN9RTR8</accession>
<feature type="compositionally biased region" description="Gly residues" evidence="1">
    <location>
        <begin position="38"/>
        <end position="49"/>
    </location>
</feature>
<sequence>RRSKRAAAPCAHLLEAVEGETDRLGSAFGSAWLPPRGAGRGGPADGGGASERHFPHVRIGADPQPAEGGGPGCQDETHCAEAAPDRTDFPRGRREVRGRVRLPGPRGARGGRHARHRRGGGHHNRDVRLRVHADEGGVAIQHAHRRHQWGFADPARLHRRARRRRPRVAVGARGVVALRHAG</sequence>
<evidence type="ECO:0000313" key="2">
    <source>
        <dbReference type="EMBL" id="CAK0822711.1"/>
    </source>
</evidence>
<feature type="non-terminal residue" evidence="2">
    <location>
        <position position="1"/>
    </location>
</feature>
<feature type="compositionally biased region" description="Basic and acidic residues" evidence="1">
    <location>
        <begin position="75"/>
        <end position="98"/>
    </location>
</feature>
<gene>
    <name evidence="2" type="ORF">PCOR1329_LOCUS23659</name>
</gene>
<keyword evidence="3" id="KW-1185">Reference proteome</keyword>
<reference evidence="2" key="1">
    <citation type="submission" date="2023-10" db="EMBL/GenBank/DDBJ databases">
        <authorList>
            <person name="Chen Y."/>
            <person name="Shah S."/>
            <person name="Dougan E. K."/>
            <person name="Thang M."/>
            <person name="Chan C."/>
        </authorList>
    </citation>
    <scope>NUCLEOTIDE SEQUENCE [LARGE SCALE GENOMIC DNA]</scope>
</reference>
<organism evidence="2 3">
    <name type="scientific">Prorocentrum cordatum</name>
    <dbReference type="NCBI Taxonomy" id="2364126"/>
    <lineage>
        <taxon>Eukaryota</taxon>
        <taxon>Sar</taxon>
        <taxon>Alveolata</taxon>
        <taxon>Dinophyceae</taxon>
        <taxon>Prorocentrales</taxon>
        <taxon>Prorocentraceae</taxon>
        <taxon>Prorocentrum</taxon>
    </lineage>
</organism>
<feature type="region of interest" description="Disordered" evidence="1">
    <location>
        <begin position="28"/>
        <end position="126"/>
    </location>
</feature>
<proteinExistence type="predicted"/>
<dbReference type="EMBL" id="CAUYUJ010008043">
    <property type="protein sequence ID" value="CAK0822711.1"/>
    <property type="molecule type" value="Genomic_DNA"/>
</dbReference>
<evidence type="ECO:0000313" key="3">
    <source>
        <dbReference type="Proteomes" id="UP001189429"/>
    </source>
</evidence>
<dbReference type="Proteomes" id="UP001189429">
    <property type="component" value="Unassembled WGS sequence"/>
</dbReference>